<evidence type="ECO:0000313" key="2">
    <source>
        <dbReference type="EMBL" id="RSH93257.1"/>
    </source>
</evidence>
<accession>A0A427YQB6</accession>
<sequence length="113" mass="11804">MSSSATRTLASVISSPALSAALRQSLASAGVANITEPKLLMTSTVVPPSHDAHGVPISENQPGMALLWRTGDREVRMAVKRADNSGGSGSAWTFKDEEASGQEEQVSVVPRSQ</sequence>
<evidence type="ECO:0000256" key="1">
    <source>
        <dbReference type="SAM" id="MobiDB-lite"/>
    </source>
</evidence>
<name>A0A427YQB6_9TREE</name>
<keyword evidence="3" id="KW-1185">Reference proteome</keyword>
<dbReference type="AlphaFoldDB" id="A0A427YQB6"/>
<gene>
    <name evidence="2" type="ORF">EHS25_007611</name>
</gene>
<reference evidence="2 3" key="1">
    <citation type="submission" date="2018-11" db="EMBL/GenBank/DDBJ databases">
        <title>Genome sequence of Saitozyma podzolica DSM 27192.</title>
        <authorList>
            <person name="Aliyu H."/>
            <person name="Gorte O."/>
            <person name="Ochsenreither K."/>
        </authorList>
    </citation>
    <scope>NUCLEOTIDE SEQUENCE [LARGE SCALE GENOMIC DNA]</scope>
    <source>
        <strain evidence="2 3">DSM 27192</strain>
    </source>
</reference>
<dbReference type="EMBL" id="RSCD01000004">
    <property type="protein sequence ID" value="RSH93257.1"/>
    <property type="molecule type" value="Genomic_DNA"/>
</dbReference>
<feature type="compositionally biased region" description="Polar residues" evidence="1">
    <location>
        <begin position="102"/>
        <end position="113"/>
    </location>
</feature>
<comment type="caution">
    <text evidence="2">The sequence shown here is derived from an EMBL/GenBank/DDBJ whole genome shotgun (WGS) entry which is preliminary data.</text>
</comment>
<evidence type="ECO:0000313" key="3">
    <source>
        <dbReference type="Proteomes" id="UP000279259"/>
    </source>
</evidence>
<dbReference type="OrthoDB" id="10332184at2759"/>
<dbReference type="Proteomes" id="UP000279259">
    <property type="component" value="Unassembled WGS sequence"/>
</dbReference>
<protein>
    <submittedName>
        <fullName evidence="2">Uncharacterized protein</fullName>
    </submittedName>
</protein>
<organism evidence="2 3">
    <name type="scientific">Saitozyma podzolica</name>
    <dbReference type="NCBI Taxonomy" id="1890683"/>
    <lineage>
        <taxon>Eukaryota</taxon>
        <taxon>Fungi</taxon>
        <taxon>Dikarya</taxon>
        <taxon>Basidiomycota</taxon>
        <taxon>Agaricomycotina</taxon>
        <taxon>Tremellomycetes</taxon>
        <taxon>Tremellales</taxon>
        <taxon>Trimorphomycetaceae</taxon>
        <taxon>Saitozyma</taxon>
    </lineage>
</organism>
<feature type="region of interest" description="Disordered" evidence="1">
    <location>
        <begin position="81"/>
        <end position="113"/>
    </location>
</feature>
<proteinExistence type="predicted"/>